<sequence length="53" mass="5958">MYKRLLFGMESRGIRPEIITGSLAYYAQKYILGLSRYINMGTVPLAGTLSDVE</sequence>
<organism evidence="3 4">
    <name type="scientific">Triticum urartu</name>
    <name type="common">Red wild einkorn</name>
    <name type="synonym">Crithodium urartu</name>
    <dbReference type="NCBI Taxonomy" id="4572"/>
    <lineage>
        <taxon>Eukaryota</taxon>
        <taxon>Viridiplantae</taxon>
        <taxon>Streptophyta</taxon>
        <taxon>Embryophyta</taxon>
        <taxon>Tracheophyta</taxon>
        <taxon>Spermatophyta</taxon>
        <taxon>Magnoliopsida</taxon>
        <taxon>Liliopsida</taxon>
        <taxon>Poales</taxon>
        <taxon>Poaceae</taxon>
        <taxon>BOP clade</taxon>
        <taxon>Pooideae</taxon>
        <taxon>Triticodae</taxon>
        <taxon>Triticeae</taxon>
        <taxon>Triticinae</taxon>
        <taxon>Triticum</taxon>
    </lineage>
</organism>
<dbReference type="InterPro" id="IPR027356">
    <property type="entry name" value="NPH3_dom"/>
</dbReference>
<feature type="domain" description="NPH3" evidence="2">
    <location>
        <begin position="1"/>
        <end position="53"/>
    </location>
</feature>
<dbReference type="AlphaFoldDB" id="A0A8R7TN98"/>
<reference evidence="4" key="1">
    <citation type="journal article" date="2013" name="Nature">
        <title>Draft genome of the wheat A-genome progenitor Triticum urartu.</title>
        <authorList>
            <person name="Ling H.Q."/>
            <person name="Zhao S."/>
            <person name="Liu D."/>
            <person name="Wang J."/>
            <person name="Sun H."/>
            <person name="Zhang C."/>
            <person name="Fan H."/>
            <person name="Li D."/>
            <person name="Dong L."/>
            <person name="Tao Y."/>
            <person name="Gao C."/>
            <person name="Wu H."/>
            <person name="Li Y."/>
            <person name="Cui Y."/>
            <person name="Guo X."/>
            <person name="Zheng S."/>
            <person name="Wang B."/>
            <person name="Yu K."/>
            <person name="Liang Q."/>
            <person name="Yang W."/>
            <person name="Lou X."/>
            <person name="Chen J."/>
            <person name="Feng M."/>
            <person name="Jian J."/>
            <person name="Zhang X."/>
            <person name="Luo G."/>
            <person name="Jiang Y."/>
            <person name="Liu J."/>
            <person name="Wang Z."/>
            <person name="Sha Y."/>
            <person name="Zhang B."/>
            <person name="Wu H."/>
            <person name="Tang D."/>
            <person name="Shen Q."/>
            <person name="Xue P."/>
            <person name="Zou S."/>
            <person name="Wang X."/>
            <person name="Liu X."/>
            <person name="Wang F."/>
            <person name="Yang Y."/>
            <person name="An X."/>
            <person name="Dong Z."/>
            <person name="Zhang K."/>
            <person name="Zhang X."/>
            <person name="Luo M.C."/>
            <person name="Dvorak J."/>
            <person name="Tong Y."/>
            <person name="Wang J."/>
            <person name="Yang H."/>
            <person name="Li Z."/>
            <person name="Wang D."/>
            <person name="Zhang A."/>
            <person name="Wang J."/>
        </authorList>
    </citation>
    <scope>NUCLEOTIDE SEQUENCE</scope>
    <source>
        <strain evidence="4">cv. G1812</strain>
    </source>
</reference>
<comment type="similarity">
    <text evidence="1">Belongs to the NPH3 family.</text>
</comment>
<accession>A0A8R7TN98</accession>
<reference evidence="3" key="2">
    <citation type="submission" date="2018-03" db="EMBL/GenBank/DDBJ databases">
        <title>The Triticum urartu genome reveals the dynamic nature of wheat genome evolution.</title>
        <authorList>
            <person name="Ling H."/>
            <person name="Ma B."/>
            <person name="Shi X."/>
            <person name="Liu H."/>
            <person name="Dong L."/>
            <person name="Sun H."/>
            <person name="Cao Y."/>
            <person name="Gao Q."/>
            <person name="Zheng S."/>
            <person name="Li Y."/>
            <person name="Yu Y."/>
            <person name="Du H."/>
            <person name="Qi M."/>
            <person name="Li Y."/>
            <person name="Yu H."/>
            <person name="Cui Y."/>
            <person name="Wang N."/>
            <person name="Chen C."/>
            <person name="Wu H."/>
            <person name="Zhao Y."/>
            <person name="Zhang J."/>
            <person name="Li Y."/>
            <person name="Zhou W."/>
            <person name="Zhang B."/>
            <person name="Hu W."/>
            <person name="Eijk M."/>
            <person name="Tang J."/>
            <person name="Witsenboer H."/>
            <person name="Zhao S."/>
            <person name="Li Z."/>
            <person name="Zhang A."/>
            <person name="Wang D."/>
            <person name="Liang C."/>
        </authorList>
    </citation>
    <scope>NUCLEOTIDE SEQUENCE [LARGE SCALE GENOMIC DNA]</scope>
    <source>
        <strain evidence="3">cv. G1812</strain>
    </source>
</reference>
<dbReference type="EnsemblPlants" id="TuG1812G0200005549.01.T01">
    <property type="protein sequence ID" value="TuG1812G0200005549.01.T01.cds349271"/>
    <property type="gene ID" value="TuG1812G0200005549.01"/>
</dbReference>
<proteinExistence type="inferred from homology"/>
<dbReference type="Proteomes" id="UP000015106">
    <property type="component" value="Chromosome 2"/>
</dbReference>
<evidence type="ECO:0000313" key="4">
    <source>
        <dbReference type="Proteomes" id="UP000015106"/>
    </source>
</evidence>
<evidence type="ECO:0000313" key="3">
    <source>
        <dbReference type="EnsemblPlants" id="TuG1812G0200005549.01.T01.cds349271"/>
    </source>
</evidence>
<name>A0A8R7TN98_TRIUA</name>
<dbReference type="Gramene" id="TuG1812G0200005549.01.T01">
    <property type="protein sequence ID" value="TuG1812G0200005549.01.T01.cds349271"/>
    <property type="gene ID" value="TuG1812G0200005549.01"/>
</dbReference>
<evidence type="ECO:0000259" key="2">
    <source>
        <dbReference type="PROSITE" id="PS51649"/>
    </source>
</evidence>
<keyword evidence="4" id="KW-1185">Reference proteome</keyword>
<protein>
    <recommendedName>
        <fullName evidence="2">NPH3 domain-containing protein</fullName>
    </recommendedName>
</protein>
<dbReference type="PROSITE" id="PS51649">
    <property type="entry name" value="NPH3"/>
    <property type="match status" value="1"/>
</dbReference>
<reference evidence="3" key="3">
    <citation type="submission" date="2022-06" db="UniProtKB">
        <authorList>
            <consortium name="EnsemblPlants"/>
        </authorList>
    </citation>
    <scope>IDENTIFICATION</scope>
</reference>
<evidence type="ECO:0000256" key="1">
    <source>
        <dbReference type="PROSITE-ProRule" id="PRU00982"/>
    </source>
</evidence>